<accession>A0A4S4AZF2</accession>
<organism evidence="4 5">
    <name type="scientific">Pseudothauera nasutitermitis</name>
    <dbReference type="NCBI Taxonomy" id="2565930"/>
    <lineage>
        <taxon>Bacteria</taxon>
        <taxon>Pseudomonadati</taxon>
        <taxon>Pseudomonadota</taxon>
        <taxon>Betaproteobacteria</taxon>
        <taxon>Rhodocyclales</taxon>
        <taxon>Zoogloeaceae</taxon>
        <taxon>Pseudothauera</taxon>
    </lineage>
</organism>
<evidence type="ECO:0000313" key="4">
    <source>
        <dbReference type="EMBL" id="THF64002.1"/>
    </source>
</evidence>
<evidence type="ECO:0000256" key="3">
    <source>
        <dbReference type="SAM" id="Phobius"/>
    </source>
</evidence>
<protein>
    <submittedName>
        <fullName evidence="4">Tetratricopeptide repeat protein</fullName>
    </submittedName>
</protein>
<comment type="caution">
    <text evidence="4">The sequence shown here is derived from an EMBL/GenBank/DDBJ whole genome shotgun (WGS) entry which is preliminary data.</text>
</comment>
<dbReference type="PANTHER" id="PTHR44227">
    <property type="match status" value="1"/>
</dbReference>
<name>A0A4S4AZF2_9RHOO</name>
<keyword evidence="3" id="KW-0472">Membrane</keyword>
<dbReference type="EMBL" id="SSOC01000005">
    <property type="protein sequence ID" value="THF64002.1"/>
    <property type="molecule type" value="Genomic_DNA"/>
</dbReference>
<keyword evidence="1" id="KW-0677">Repeat</keyword>
<feature type="transmembrane region" description="Helical" evidence="3">
    <location>
        <begin position="377"/>
        <end position="394"/>
    </location>
</feature>
<feature type="transmembrane region" description="Helical" evidence="3">
    <location>
        <begin position="298"/>
        <end position="316"/>
    </location>
</feature>
<evidence type="ECO:0000313" key="5">
    <source>
        <dbReference type="Proteomes" id="UP000308430"/>
    </source>
</evidence>
<keyword evidence="5" id="KW-1185">Reference proteome</keyword>
<feature type="transmembrane region" description="Helical" evidence="3">
    <location>
        <begin position="222"/>
        <end position="240"/>
    </location>
</feature>
<dbReference type="PANTHER" id="PTHR44227:SF3">
    <property type="entry name" value="PROTEIN O-MANNOSYL-TRANSFERASE TMTC4"/>
    <property type="match status" value="1"/>
</dbReference>
<dbReference type="OrthoDB" id="8566379at2"/>
<feature type="transmembrane region" description="Helical" evidence="3">
    <location>
        <begin position="85"/>
        <end position="103"/>
    </location>
</feature>
<feature type="transmembrane region" description="Helical" evidence="3">
    <location>
        <begin position="144"/>
        <end position="163"/>
    </location>
</feature>
<gene>
    <name evidence="4" type="ORF">E6C76_15670</name>
</gene>
<feature type="transmembrane region" description="Helical" evidence="3">
    <location>
        <begin position="352"/>
        <end position="370"/>
    </location>
</feature>
<reference evidence="4 5" key="1">
    <citation type="submission" date="2019-04" db="EMBL/GenBank/DDBJ databases">
        <title>Azoarcus nasutitermitis sp. nov. isolated from termite nest.</title>
        <authorList>
            <person name="Lin S.-Y."/>
            <person name="Hameed A."/>
            <person name="Hsu Y.-H."/>
            <person name="Young C.-C."/>
        </authorList>
    </citation>
    <scope>NUCLEOTIDE SEQUENCE [LARGE SCALE GENOMIC DNA]</scope>
    <source>
        <strain evidence="4 5">CC-YHH838</strain>
    </source>
</reference>
<dbReference type="InterPro" id="IPR052346">
    <property type="entry name" value="O-mannosyl-transferase_TMTC"/>
</dbReference>
<keyword evidence="2" id="KW-0802">TPR repeat</keyword>
<evidence type="ECO:0000256" key="2">
    <source>
        <dbReference type="ARBA" id="ARBA00022803"/>
    </source>
</evidence>
<keyword evidence="3" id="KW-0812">Transmembrane</keyword>
<dbReference type="Proteomes" id="UP000308430">
    <property type="component" value="Unassembled WGS sequence"/>
</dbReference>
<proteinExistence type="predicted"/>
<feature type="transmembrane region" description="Helical" evidence="3">
    <location>
        <begin position="323"/>
        <end position="346"/>
    </location>
</feature>
<dbReference type="AlphaFoldDB" id="A0A4S4AZF2"/>
<evidence type="ECO:0000256" key="1">
    <source>
        <dbReference type="ARBA" id="ARBA00022737"/>
    </source>
</evidence>
<feature type="transmembrane region" description="Helical" evidence="3">
    <location>
        <begin position="115"/>
        <end position="138"/>
    </location>
</feature>
<sequence length="645" mass="72633">MALLALLILCSIVYSPGLQGGFLFDDTPNLSPLGAYGGVNNRDSLQSFVLGGNAGPTGRPVALASFLLNDNTWPSQANYFKPTNLAFHLLTGLALCWATLLLMRLWGKSERTAQWLAVLNMGLWLLHPYMVSTTLYVVQRMAQLATLFMFAGLAGYLHGRLLLPTRPRAAYAWMSCSVALGTLLAVLSKENGALLPLLICIVEFCQPVSYPYENKPDWRWRAVFLWLPALAILFYLAQRINFSPDLWPTRPFNQVERLMTQPRILWEYLYHLWVPRIEGRGLFQDGFLISRGWLSPPGTLVATIGLATLAALAIALRRTWPAFSLAILFFLSAHLIESSVIGLELYFEHRNYAAAAFLFLPIACALAWTAQHIRPTAAIAACCALLMLLSFFTWQRATLWGDTNKLQTYWALATPDSPRAQNYLAVQLFKQGRTAEGMHHLEQAAERLPHSSLLTMQWLLQRVSLGIAIEADFELAKQRLADQQFDAQAVLGLRMITEELITSKQSTAYRKWTLGLLESMDEYPHYRRVALFRRLSPYLRGLLLLAEHEATQATELLSIAMRRYADTDAAMSMVAHVANSGYPAEAMVLLAQAHEIYLAQPDRKLKRSRQIYDMEFERVENILKEDLKASKQHTPSVPGISRTID</sequence>
<keyword evidence="3" id="KW-1133">Transmembrane helix</keyword>